<evidence type="ECO:0000259" key="4">
    <source>
        <dbReference type="Pfam" id="PF22124"/>
    </source>
</evidence>
<dbReference type="RefSeq" id="WP_164036918.1">
    <property type="nucleotide sequence ID" value="NZ_JAAGNZ010000001.1"/>
</dbReference>
<evidence type="ECO:0000256" key="1">
    <source>
        <dbReference type="SAM" id="SignalP"/>
    </source>
</evidence>
<dbReference type="Pfam" id="PF21307">
    <property type="entry name" value="Glyco_hydro_95_C"/>
    <property type="match status" value="1"/>
</dbReference>
<dbReference type="InterPro" id="IPR049053">
    <property type="entry name" value="AFCA-like_C"/>
</dbReference>
<dbReference type="GO" id="GO:0004560">
    <property type="term" value="F:alpha-L-fucosidase activity"/>
    <property type="evidence" value="ECO:0007669"/>
    <property type="project" value="InterPro"/>
</dbReference>
<dbReference type="InterPro" id="IPR013780">
    <property type="entry name" value="Glyco_hydro_b"/>
</dbReference>
<evidence type="ECO:0000313" key="6">
    <source>
        <dbReference type="Proteomes" id="UP000477386"/>
    </source>
</evidence>
<dbReference type="PANTHER" id="PTHR31084:SF0">
    <property type="entry name" value="ALPHA-L-FUCOSIDASE 2"/>
    <property type="match status" value="1"/>
</dbReference>
<feature type="domain" description="Alpha fucosidase A-like C-terminal" evidence="3">
    <location>
        <begin position="733"/>
        <end position="799"/>
    </location>
</feature>
<keyword evidence="1" id="KW-0732">Signal</keyword>
<dbReference type="Pfam" id="PF22124">
    <property type="entry name" value="Glyco_hydro_95_cat"/>
    <property type="match status" value="1"/>
</dbReference>
<dbReference type="PIRSF" id="PIRSF007663">
    <property type="entry name" value="UCP007663"/>
    <property type="match status" value="1"/>
</dbReference>
<dbReference type="InterPro" id="IPR054363">
    <property type="entry name" value="GH95_cat"/>
</dbReference>
<evidence type="ECO:0000313" key="5">
    <source>
        <dbReference type="EMBL" id="NEU67223.1"/>
    </source>
</evidence>
<dbReference type="InterPro" id="IPR012341">
    <property type="entry name" value="6hp_glycosidase-like_sf"/>
</dbReference>
<dbReference type="Pfam" id="PF14498">
    <property type="entry name" value="Glyco_hyd_65N_2"/>
    <property type="match status" value="1"/>
</dbReference>
<comment type="caution">
    <text evidence="5">The sequence shown here is derived from an EMBL/GenBank/DDBJ whole genome shotgun (WGS) entry which is preliminary data.</text>
</comment>
<sequence length="847" mass="93570">MLTKPTHFYVILLACLVSLSGRLSAQPQPYKLWYKQPARNWNEALPVGNGRLGVMVFGKVTDELLQLNESTLWSGGPADTNPNPDAKSYLPQVRKALFEENYELATTLLKKMQGRYTESYEPLGDLRIQQPFSSQPTDYYRDLNISDASATTRFTVDGVTYSREVFVSAPDQVIVVRLTASKPGALNFTASTKSQLRYRLAVINNRELALNGKAPAHTDPNYVGDNPQPIIYDDVSQCRGMRFALRVRALPSDGTVTTDTAGIHVSKATSVVLLLSAATSFNGFDKCPDKDGKDEQKLVVGYLNPAARKSYTTLKQAHQQDYQTYFNRVSLTLNPTKNGPDRQALPTDERLSRYATGEDDPTMESLYYQFGRYLLISSSRPTGTPANLQGIWNPHVRPPWSSNFTININTQMNYWPAEVSNLSEFHRPLFGLIKDVAVTGKATAQNFYGIGGWTAHHNTDIWGLSNPVGDLGKGSPLWANWAMGGAWLCQHLYEHYRFTGDKAFLRDTAYPLMKGAAQFCSDWLIPYKDGHLVTAPSTTPENVFVLPGGKQGEVSIATTMDMGIIRDLFTNVVEASTVLNTDVAFRQLISEKTSKLYPYQIGKKGNLQEWYKDFEDVDPQHRHVSHLFALHPGRSIAPLTTPDLAAAARKTLEIRGDGGTGWSKAWKINFWARLNDGNHAYKLLRELLKLSGVEGTQYANAGGTYPNLFCAHPPFQIDGNFGGIAGMSEMLLQSHLDHISLLAALPDQWKTGQVNGLRARGGFDIVEMAWQDGKVSKVVIRSTIGGNCRIRVPNALKASGGVALQSASGANPNPLFQGPTVPTAASPTAQVYDFMTQAGRNYTFTMQ</sequence>
<dbReference type="Gene3D" id="1.50.10.10">
    <property type="match status" value="1"/>
</dbReference>
<dbReference type="GO" id="GO:0005975">
    <property type="term" value="P:carbohydrate metabolic process"/>
    <property type="evidence" value="ECO:0007669"/>
    <property type="project" value="InterPro"/>
</dbReference>
<feature type="domain" description="Glycosyl hydrolase family 95 N-terminal" evidence="2">
    <location>
        <begin position="32"/>
        <end position="282"/>
    </location>
</feature>
<dbReference type="InterPro" id="IPR016518">
    <property type="entry name" value="Alpha-L-fucosidase"/>
</dbReference>
<dbReference type="PROSITE" id="PS51257">
    <property type="entry name" value="PROKAR_LIPOPROTEIN"/>
    <property type="match status" value="1"/>
</dbReference>
<gene>
    <name evidence="5" type="ORF">GK091_10055</name>
</gene>
<feature type="chain" id="PRO_5026803412" evidence="1">
    <location>
        <begin position="26"/>
        <end position="847"/>
    </location>
</feature>
<dbReference type="PANTHER" id="PTHR31084">
    <property type="entry name" value="ALPHA-L-FUCOSIDASE 2"/>
    <property type="match status" value="1"/>
</dbReference>
<organism evidence="5 6">
    <name type="scientific">Spirosoma agri</name>
    <dbReference type="NCBI Taxonomy" id="1987381"/>
    <lineage>
        <taxon>Bacteria</taxon>
        <taxon>Pseudomonadati</taxon>
        <taxon>Bacteroidota</taxon>
        <taxon>Cytophagia</taxon>
        <taxon>Cytophagales</taxon>
        <taxon>Cytophagaceae</taxon>
        <taxon>Spirosoma</taxon>
    </lineage>
</organism>
<keyword evidence="6" id="KW-1185">Reference proteome</keyword>
<reference evidence="5 6" key="1">
    <citation type="submission" date="2020-02" db="EMBL/GenBank/DDBJ databases">
        <title>Draft genome sequence of two Spirosoma agri KCTC 52727 and Spirosoma terrae KCTC 52035.</title>
        <authorList>
            <person name="Rojas J."/>
            <person name="Ambika Manirajan B."/>
            <person name="Ratering S."/>
            <person name="Suarez C."/>
            <person name="Schnell S."/>
        </authorList>
    </citation>
    <scope>NUCLEOTIDE SEQUENCE [LARGE SCALE GENOMIC DNA]</scope>
    <source>
        <strain evidence="5 6">KCTC 52727</strain>
    </source>
</reference>
<name>A0A6M0IJW7_9BACT</name>
<dbReference type="Gene3D" id="2.70.98.50">
    <property type="entry name" value="putative glycoside hydrolase family protein from bacillus halodurans"/>
    <property type="match status" value="1"/>
</dbReference>
<dbReference type="InterPro" id="IPR008928">
    <property type="entry name" value="6-hairpin_glycosidase_sf"/>
</dbReference>
<keyword evidence="5" id="KW-0378">Hydrolase</keyword>
<proteinExistence type="predicted"/>
<dbReference type="EMBL" id="JAAGNZ010000001">
    <property type="protein sequence ID" value="NEU67223.1"/>
    <property type="molecule type" value="Genomic_DNA"/>
</dbReference>
<dbReference type="AlphaFoldDB" id="A0A6M0IJW7"/>
<evidence type="ECO:0000259" key="2">
    <source>
        <dbReference type="Pfam" id="PF14498"/>
    </source>
</evidence>
<dbReference type="Proteomes" id="UP000477386">
    <property type="component" value="Unassembled WGS sequence"/>
</dbReference>
<feature type="signal peptide" evidence="1">
    <location>
        <begin position="1"/>
        <end position="25"/>
    </location>
</feature>
<dbReference type="FunFam" id="1.50.10.10:FF:000028">
    <property type="entry name" value="Alpha-L-fucosidase 2"/>
    <property type="match status" value="1"/>
</dbReference>
<dbReference type="Gene3D" id="2.60.40.1180">
    <property type="entry name" value="Golgi alpha-mannosidase II"/>
    <property type="match status" value="1"/>
</dbReference>
<protein>
    <submittedName>
        <fullName evidence="5">Glycoside hydrolase family 95 protein</fullName>
    </submittedName>
</protein>
<feature type="domain" description="Glycosyl hydrolase family 95 catalytic" evidence="4">
    <location>
        <begin position="310"/>
        <end position="731"/>
    </location>
</feature>
<accession>A0A6M0IJW7</accession>
<evidence type="ECO:0000259" key="3">
    <source>
        <dbReference type="Pfam" id="PF21307"/>
    </source>
</evidence>
<dbReference type="InterPro" id="IPR027414">
    <property type="entry name" value="GH95_N_dom"/>
</dbReference>
<dbReference type="SUPFAM" id="SSF48208">
    <property type="entry name" value="Six-hairpin glycosidases"/>
    <property type="match status" value="1"/>
</dbReference>